<name>A0A9P8FNN9_AURME</name>
<evidence type="ECO:0000256" key="1">
    <source>
        <dbReference type="ARBA" id="ARBA00004141"/>
    </source>
</evidence>
<reference evidence="8" key="1">
    <citation type="journal article" date="2021" name="J Fungi (Basel)">
        <title>Virulence traits and population genomics of the black yeast Aureobasidium melanogenum.</title>
        <authorList>
            <person name="Cernosa A."/>
            <person name="Sun X."/>
            <person name="Gostincar C."/>
            <person name="Fang C."/>
            <person name="Gunde-Cimerman N."/>
            <person name="Song Z."/>
        </authorList>
    </citation>
    <scope>NUCLEOTIDE SEQUENCE</scope>
    <source>
        <strain evidence="8">EXF-9298</strain>
    </source>
</reference>
<evidence type="ECO:0000256" key="5">
    <source>
        <dbReference type="SAM" id="MobiDB-lite"/>
    </source>
</evidence>
<evidence type="ECO:0000313" key="8">
    <source>
        <dbReference type="EMBL" id="KAG9979588.1"/>
    </source>
</evidence>
<comment type="subcellular location">
    <subcellularLocation>
        <location evidence="1">Membrane</location>
        <topology evidence="1">Multi-pass membrane protein</topology>
    </subcellularLocation>
</comment>
<keyword evidence="2 6" id="KW-0812">Transmembrane</keyword>
<sequence length="257" mass="28680">GTIFNRLLRFSDGRGYVDSAGMIVFYLLLAVFSVGVGSILGSDDFLVAFGAGYGFARDGWFSKKIKDAHLPDVTDLLLNSAMFIYLGTIMPWEAFSARDITPYVTPWRLFGFAALVLCFRRIPIMLATYKINPDIRTFREALFCGHFGPMGLGAIFLAIEARATLETGTSEPLPHPPKFSPPYSNREKAVEMLWPVICFVVMCSTFVHGLSVLGLSLASHFRRKEGERAPLLAQETDPLDGMEHERPEDMDTDHEED</sequence>
<evidence type="ECO:0000259" key="7">
    <source>
        <dbReference type="Pfam" id="PF00999"/>
    </source>
</evidence>
<feature type="transmembrane region" description="Helical" evidence="6">
    <location>
        <begin position="76"/>
        <end position="95"/>
    </location>
</feature>
<dbReference type="EMBL" id="JAHFXS010001107">
    <property type="protein sequence ID" value="KAG9979588.1"/>
    <property type="molecule type" value="Genomic_DNA"/>
</dbReference>
<feature type="transmembrane region" description="Helical" evidence="6">
    <location>
        <begin position="23"/>
        <end position="56"/>
    </location>
</feature>
<dbReference type="InterPro" id="IPR006153">
    <property type="entry name" value="Cation/H_exchanger_TM"/>
</dbReference>
<feature type="region of interest" description="Disordered" evidence="5">
    <location>
        <begin position="227"/>
        <end position="257"/>
    </location>
</feature>
<dbReference type="PANTHER" id="PTHR31382">
    <property type="entry name" value="NA(+)/H(+) ANTIPORTER"/>
    <property type="match status" value="1"/>
</dbReference>
<feature type="transmembrane region" description="Helical" evidence="6">
    <location>
        <begin position="141"/>
        <end position="159"/>
    </location>
</feature>
<dbReference type="GO" id="GO:0120029">
    <property type="term" value="P:proton export across plasma membrane"/>
    <property type="evidence" value="ECO:0007669"/>
    <property type="project" value="InterPro"/>
</dbReference>
<comment type="caution">
    <text evidence="8">The sequence shown here is derived from an EMBL/GenBank/DDBJ whole genome shotgun (WGS) entry which is preliminary data.</text>
</comment>
<proteinExistence type="predicted"/>
<dbReference type="GO" id="GO:0005886">
    <property type="term" value="C:plasma membrane"/>
    <property type="evidence" value="ECO:0007669"/>
    <property type="project" value="InterPro"/>
</dbReference>
<dbReference type="GO" id="GO:0042391">
    <property type="term" value="P:regulation of membrane potential"/>
    <property type="evidence" value="ECO:0007669"/>
    <property type="project" value="InterPro"/>
</dbReference>
<organism evidence="8 9">
    <name type="scientific">Aureobasidium melanogenum</name>
    <name type="common">Aureobasidium pullulans var. melanogenum</name>
    <dbReference type="NCBI Taxonomy" id="46634"/>
    <lineage>
        <taxon>Eukaryota</taxon>
        <taxon>Fungi</taxon>
        <taxon>Dikarya</taxon>
        <taxon>Ascomycota</taxon>
        <taxon>Pezizomycotina</taxon>
        <taxon>Dothideomycetes</taxon>
        <taxon>Dothideomycetidae</taxon>
        <taxon>Dothideales</taxon>
        <taxon>Saccotheciaceae</taxon>
        <taxon>Aureobasidium</taxon>
    </lineage>
</organism>
<feature type="non-terminal residue" evidence="8">
    <location>
        <position position="1"/>
    </location>
</feature>
<keyword evidence="9" id="KW-1185">Reference proteome</keyword>
<evidence type="ECO:0000256" key="2">
    <source>
        <dbReference type="ARBA" id="ARBA00022692"/>
    </source>
</evidence>
<feature type="transmembrane region" description="Helical" evidence="6">
    <location>
        <begin position="192"/>
        <end position="218"/>
    </location>
</feature>
<feature type="non-terminal residue" evidence="8">
    <location>
        <position position="257"/>
    </location>
</feature>
<evidence type="ECO:0000256" key="4">
    <source>
        <dbReference type="ARBA" id="ARBA00023136"/>
    </source>
</evidence>
<keyword evidence="4 6" id="KW-0472">Membrane</keyword>
<dbReference type="InterPro" id="IPR004712">
    <property type="entry name" value="Na+/H+_antiporter_fungi"/>
</dbReference>
<accession>A0A9P8FNN9</accession>
<reference evidence="8" key="2">
    <citation type="submission" date="2021-08" db="EMBL/GenBank/DDBJ databases">
        <authorList>
            <person name="Gostincar C."/>
            <person name="Sun X."/>
            <person name="Song Z."/>
            <person name="Gunde-Cimerman N."/>
        </authorList>
    </citation>
    <scope>NUCLEOTIDE SEQUENCE</scope>
    <source>
        <strain evidence="8">EXF-9298</strain>
    </source>
</reference>
<evidence type="ECO:0000256" key="3">
    <source>
        <dbReference type="ARBA" id="ARBA00022989"/>
    </source>
</evidence>
<dbReference type="Pfam" id="PF00999">
    <property type="entry name" value="Na_H_Exchanger"/>
    <property type="match status" value="1"/>
</dbReference>
<dbReference type="PANTHER" id="PTHR31382:SF2">
    <property type="entry name" value="CATION_H+ EXCHANGER DOMAIN-CONTAINING PROTEIN"/>
    <property type="match status" value="1"/>
</dbReference>
<dbReference type="GO" id="GO:0036376">
    <property type="term" value="P:sodium ion export across plasma membrane"/>
    <property type="evidence" value="ECO:0007669"/>
    <property type="project" value="InterPro"/>
</dbReference>
<evidence type="ECO:0000256" key="6">
    <source>
        <dbReference type="SAM" id="Phobius"/>
    </source>
</evidence>
<feature type="domain" description="Cation/H+ exchanger transmembrane" evidence="7">
    <location>
        <begin position="22"/>
        <end position="212"/>
    </location>
</feature>
<dbReference type="GO" id="GO:0015385">
    <property type="term" value="F:sodium:proton antiporter activity"/>
    <property type="evidence" value="ECO:0007669"/>
    <property type="project" value="InterPro"/>
</dbReference>
<feature type="transmembrane region" description="Helical" evidence="6">
    <location>
        <begin position="107"/>
        <end position="129"/>
    </location>
</feature>
<dbReference type="GO" id="GO:0030007">
    <property type="term" value="P:intracellular potassium ion homeostasis"/>
    <property type="evidence" value="ECO:0007669"/>
    <property type="project" value="TreeGrafter"/>
</dbReference>
<dbReference type="Proteomes" id="UP000729357">
    <property type="component" value="Unassembled WGS sequence"/>
</dbReference>
<protein>
    <submittedName>
        <fullName evidence="8">Sodium/hydrogen exchanger</fullName>
    </submittedName>
</protein>
<gene>
    <name evidence="8" type="ORF">KCU98_g8680</name>
</gene>
<keyword evidence="3 6" id="KW-1133">Transmembrane helix</keyword>
<evidence type="ECO:0000313" key="9">
    <source>
        <dbReference type="Proteomes" id="UP000729357"/>
    </source>
</evidence>
<dbReference type="AlphaFoldDB" id="A0A9P8FNN9"/>